<gene>
    <name evidence="1" type="ORF">PS662_02740</name>
</gene>
<protein>
    <submittedName>
        <fullName evidence="1">Uncharacterized protein</fullName>
    </submittedName>
</protein>
<dbReference type="EMBL" id="CABVHK010000008">
    <property type="protein sequence ID" value="VVM89279.1"/>
    <property type="molecule type" value="Genomic_DNA"/>
</dbReference>
<dbReference type="AlphaFoldDB" id="A0A5E6T7C4"/>
<dbReference type="Proteomes" id="UP000326953">
    <property type="component" value="Unassembled WGS sequence"/>
</dbReference>
<evidence type="ECO:0000313" key="2">
    <source>
        <dbReference type="Proteomes" id="UP000326953"/>
    </source>
</evidence>
<dbReference type="RefSeq" id="WP_150711468.1">
    <property type="nucleotide sequence ID" value="NZ_CABVHK010000008.1"/>
</dbReference>
<accession>A0A5E6T7C4</accession>
<name>A0A5E6T7C4_PSEFL</name>
<reference evidence="1 2" key="1">
    <citation type="submission" date="2019-09" db="EMBL/GenBank/DDBJ databases">
        <authorList>
            <person name="Chandra G."/>
            <person name="Truman W A."/>
        </authorList>
    </citation>
    <scope>NUCLEOTIDE SEQUENCE [LARGE SCALE GENOMIC DNA]</scope>
    <source>
        <strain evidence="1">PS662</strain>
    </source>
</reference>
<evidence type="ECO:0000313" key="1">
    <source>
        <dbReference type="EMBL" id="VVM89279.1"/>
    </source>
</evidence>
<dbReference type="OrthoDB" id="7019655at2"/>
<organism evidence="1 2">
    <name type="scientific">Pseudomonas fluorescens</name>
    <dbReference type="NCBI Taxonomy" id="294"/>
    <lineage>
        <taxon>Bacteria</taxon>
        <taxon>Pseudomonadati</taxon>
        <taxon>Pseudomonadota</taxon>
        <taxon>Gammaproteobacteria</taxon>
        <taxon>Pseudomonadales</taxon>
        <taxon>Pseudomonadaceae</taxon>
        <taxon>Pseudomonas</taxon>
    </lineage>
</organism>
<sequence>MNTSLSGYAARQLKRALHLDFDQPVTAYLVNAQFCVCCCLAQVYHHVRVRPDGRFQDGHRIRTSDIQHVDQWPEFWALRTQTGSYYVILTFAEPDGRDSLDQLLALLVRGVYPSVRGYQ</sequence>
<proteinExistence type="predicted"/>